<dbReference type="Proteomes" id="UP001149719">
    <property type="component" value="Unassembled WGS sequence"/>
</dbReference>
<dbReference type="RefSeq" id="WP_269121762.1">
    <property type="nucleotide sequence ID" value="NZ_JAPUBN010000001.1"/>
</dbReference>
<keyword evidence="2" id="KW-1185">Reference proteome</keyword>
<dbReference type="InterPro" id="IPR015001">
    <property type="entry name" value="DUF1850"/>
</dbReference>
<gene>
    <name evidence="1" type="ORF">O1D97_00285</name>
</gene>
<dbReference type="Pfam" id="PF08905">
    <property type="entry name" value="DUF1850"/>
    <property type="match status" value="1"/>
</dbReference>
<evidence type="ECO:0000313" key="2">
    <source>
        <dbReference type="Proteomes" id="UP001149719"/>
    </source>
</evidence>
<reference evidence="1" key="1">
    <citation type="submission" date="2022-12" db="EMBL/GenBank/DDBJ databases">
        <title>Marinomonas 15G1-11 sp. nov, isolated from marine algae.</title>
        <authorList>
            <person name="Butt M."/>
            <person name="Choi D.G."/>
            <person name="Kim J.M."/>
            <person name="Lee J.K."/>
            <person name="Baek J.H."/>
            <person name="Jeon C.O."/>
        </authorList>
    </citation>
    <scope>NUCLEOTIDE SEQUENCE</scope>
    <source>
        <strain evidence="1">15G1-11</strain>
    </source>
</reference>
<dbReference type="EMBL" id="JAPUBN010000001">
    <property type="protein sequence ID" value="MCZ2720116.1"/>
    <property type="molecule type" value="Genomic_DNA"/>
</dbReference>
<accession>A0ABT4JPP3</accession>
<comment type="caution">
    <text evidence="1">The sequence shown here is derived from an EMBL/GenBank/DDBJ whole genome shotgun (WGS) entry which is preliminary data.</text>
</comment>
<evidence type="ECO:0000313" key="1">
    <source>
        <dbReference type="EMBL" id="MCZ2720116.1"/>
    </source>
</evidence>
<sequence>MKKALLNKIFSFGMGVVIAVTPFSLFGSALSISQTRSDVFLECVELSDDRFDLSFIHSVSLTPVVDKYSVVTRGNELSILQTAEHFIAHGQGLPSLLNEPDAYDFESKNGEFILKMHREIPNLIVRTDSRFQNRLHTSDITVNLNQWSDIGLHIVPIQACEPDVTTVIKNE</sequence>
<organism evidence="1 2">
    <name type="scientific">Marinomonas phaeophyticola</name>
    <dbReference type="NCBI Taxonomy" id="3004091"/>
    <lineage>
        <taxon>Bacteria</taxon>
        <taxon>Pseudomonadati</taxon>
        <taxon>Pseudomonadota</taxon>
        <taxon>Gammaproteobacteria</taxon>
        <taxon>Oceanospirillales</taxon>
        <taxon>Oceanospirillaceae</taxon>
        <taxon>Marinomonas</taxon>
    </lineage>
</organism>
<proteinExistence type="predicted"/>
<name>A0ABT4JPP3_9GAMM</name>
<protein>
    <submittedName>
        <fullName evidence="1">DUF1850 domain-containing protein</fullName>
    </submittedName>
</protein>